<accession>A0A2I0W1E7</accession>
<organism evidence="2 3">
    <name type="scientific">Dendrobium catenatum</name>
    <dbReference type="NCBI Taxonomy" id="906689"/>
    <lineage>
        <taxon>Eukaryota</taxon>
        <taxon>Viridiplantae</taxon>
        <taxon>Streptophyta</taxon>
        <taxon>Embryophyta</taxon>
        <taxon>Tracheophyta</taxon>
        <taxon>Spermatophyta</taxon>
        <taxon>Magnoliopsida</taxon>
        <taxon>Liliopsida</taxon>
        <taxon>Asparagales</taxon>
        <taxon>Orchidaceae</taxon>
        <taxon>Epidendroideae</taxon>
        <taxon>Malaxideae</taxon>
        <taxon>Dendrobiinae</taxon>
        <taxon>Dendrobium</taxon>
    </lineage>
</organism>
<reference evidence="2 3" key="1">
    <citation type="journal article" date="2016" name="Sci. Rep.">
        <title>The Dendrobium catenatum Lindl. genome sequence provides insights into polysaccharide synthase, floral development and adaptive evolution.</title>
        <authorList>
            <person name="Zhang G.Q."/>
            <person name="Xu Q."/>
            <person name="Bian C."/>
            <person name="Tsai W.C."/>
            <person name="Yeh C.M."/>
            <person name="Liu K.W."/>
            <person name="Yoshida K."/>
            <person name="Zhang L.S."/>
            <person name="Chang S.B."/>
            <person name="Chen F."/>
            <person name="Shi Y."/>
            <person name="Su Y.Y."/>
            <person name="Zhang Y.Q."/>
            <person name="Chen L.J."/>
            <person name="Yin Y."/>
            <person name="Lin M."/>
            <person name="Huang H."/>
            <person name="Deng H."/>
            <person name="Wang Z.W."/>
            <person name="Zhu S.L."/>
            <person name="Zhao X."/>
            <person name="Deng C."/>
            <person name="Niu S.C."/>
            <person name="Huang J."/>
            <person name="Wang M."/>
            <person name="Liu G.H."/>
            <person name="Yang H.J."/>
            <person name="Xiao X.J."/>
            <person name="Hsiao Y.Y."/>
            <person name="Wu W.L."/>
            <person name="Chen Y.Y."/>
            <person name="Mitsuda N."/>
            <person name="Ohme-Takagi M."/>
            <person name="Luo Y.B."/>
            <person name="Van de Peer Y."/>
            <person name="Liu Z.J."/>
        </authorList>
    </citation>
    <scope>NUCLEOTIDE SEQUENCE [LARGE SCALE GENOMIC DNA]</scope>
    <source>
        <tissue evidence="2">The whole plant</tissue>
    </source>
</reference>
<keyword evidence="3" id="KW-1185">Reference proteome</keyword>
<reference evidence="2 3" key="2">
    <citation type="journal article" date="2017" name="Nature">
        <title>The Apostasia genome and the evolution of orchids.</title>
        <authorList>
            <person name="Zhang G.Q."/>
            <person name="Liu K.W."/>
            <person name="Li Z."/>
            <person name="Lohaus R."/>
            <person name="Hsiao Y.Y."/>
            <person name="Niu S.C."/>
            <person name="Wang J.Y."/>
            <person name="Lin Y.C."/>
            <person name="Xu Q."/>
            <person name="Chen L.J."/>
            <person name="Yoshida K."/>
            <person name="Fujiwara S."/>
            <person name="Wang Z.W."/>
            <person name="Zhang Y.Q."/>
            <person name="Mitsuda N."/>
            <person name="Wang M."/>
            <person name="Liu G.H."/>
            <person name="Pecoraro L."/>
            <person name="Huang H.X."/>
            <person name="Xiao X.J."/>
            <person name="Lin M."/>
            <person name="Wu X.Y."/>
            <person name="Wu W.L."/>
            <person name="Chen Y.Y."/>
            <person name="Chang S.B."/>
            <person name="Sakamoto S."/>
            <person name="Ohme-Takagi M."/>
            <person name="Yagi M."/>
            <person name="Zeng S.J."/>
            <person name="Shen C.Y."/>
            <person name="Yeh C.M."/>
            <person name="Luo Y.B."/>
            <person name="Tsai W.C."/>
            <person name="Van de Peer Y."/>
            <person name="Liu Z.J."/>
        </authorList>
    </citation>
    <scope>NUCLEOTIDE SEQUENCE [LARGE SCALE GENOMIC DNA]</scope>
    <source>
        <tissue evidence="2">The whole plant</tissue>
    </source>
</reference>
<proteinExistence type="predicted"/>
<dbReference type="AlphaFoldDB" id="A0A2I0W1E7"/>
<evidence type="ECO:0000256" key="1">
    <source>
        <dbReference type="SAM" id="MobiDB-lite"/>
    </source>
</evidence>
<dbReference type="Proteomes" id="UP000233837">
    <property type="component" value="Unassembled WGS sequence"/>
</dbReference>
<feature type="region of interest" description="Disordered" evidence="1">
    <location>
        <begin position="1"/>
        <end position="37"/>
    </location>
</feature>
<gene>
    <name evidence="2" type="ORF">MA16_Dca015352</name>
</gene>
<sequence length="86" mass="9497">MSMAAVDQAKDPTKTMRSASMKTDVRSELEGKVGSRSNESSTEVIVLAAGSMQRSSSDSRCEDKVGLVRKRWIYGRWIEVSAAEIR</sequence>
<feature type="compositionally biased region" description="Basic and acidic residues" evidence="1">
    <location>
        <begin position="23"/>
        <end position="33"/>
    </location>
</feature>
<dbReference type="EMBL" id="KZ503030">
    <property type="protein sequence ID" value="PKU69480.1"/>
    <property type="molecule type" value="Genomic_DNA"/>
</dbReference>
<evidence type="ECO:0000313" key="2">
    <source>
        <dbReference type="EMBL" id="PKU69480.1"/>
    </source>
</evidence>
<protein>
    <submittedName>
        <fullName evidence="2">Uncharacterized protein</fullName>
    </submittedName>
</protein>
<evidence type="ECO:0000313" key="3">
    <source>
        <dbReference type="Proteomes" id="UP000233837"/>
    </source>
</evidence>
<name>A0A2I0W1E7_9ASPA</name>